<protein>
    <recommendedName>
        <fullName evidence="4">Secreted protein</fullName>
    </recommendedName>
</protein>
<reference evidence="2 3" key="1">
    <citation type="submission" date="2023-11" db="EMBL/GenBank/DDBJ databases">
        <title>Halocaridina rubra genome assembly.</title>
        <authorList>
            <person name="Smith C."/>
        </authorList>
    </citation>
    <scope>NUCLEOTIDE SEQUENCE [LARGE SCALE GENOMIC DNA]</scope>
    <source>
        <strain evidence="2">EP-1</strain>
        <tissue evidence="2">Whole</tissue>
    </source>
</reference>
<dbReference type="Proteomes" id="UP001381693">
    <property type="component" value="Unassembled WGS sequence"/>
</dbReference>
<comment type="caution">
    <text evidence="2">The sequence shown here is derived from an EMBL/GenBank/DDBJ whole genome shotgun (WGS) entry which is preliminary data.</text>
</comment>
<feature type="non-terminal residue" evidence="2">
    <location>
        <position position="77"/>
    </location>
</feature>
<evidence type="ECO:0008006" key="4">
    <source>
        <dbReference type="Google" id="ProtNLM"/>
    </source>
</evidence>
<gene>
    <name evidence="2" type="ORF">SK128_015967</name>
</gene>
<keyword evidence="1" id="KW-0732">Signal</keyword>
<dbReference type="AlphaFoldDB" id="A0AAN9A8W4"/>
<dbReference type="EMBL" id="JAXCGZ010007628">
    <property type="protein sequence ID" value="KAK7078908.1"/>
    <property type="molecule type" value="Genomic_DNA"/>
</dbReference>
<organism evidence="2 3">
    <name type="scientific">Halocaridina rubra</name>
    <name type="common">Hawaiian red shrimp</name>
    <dbReference type="NCBI Taxonomy" id="373956"/>
    <lineage>
        <taxon>Eukaryota</taxon>
        <taxon>Metazoa</taxon>
        <taxon>Ecdysozoa</taxon>
        <taxon>Arthropoda</taxon>
        <taxon>Crustacea</taxon>
        <taxon>Multicrustacea</taxon>
        <taxon>Malacostraca</taxon>
        <taxon>Eumalacostraca</taxon>
        <taxon>Eucarida</taxon>
        <taxon>Decapoda</taxon>
        <taxon>Pleocyemata</taxon>
        <taxon>Caridea</taxon>
        <taxon>Atyoidea</taxon>
        <taxon>Atyidae</taxon>
        <taxon>Halocaridina</taxon>
    </lineage>
</organism>
<feature type="signal peptide" evidence="1">
    <location>
        <begin position="1"/>
        <end position="29"/>
    </location>
</feature>
<sequence>MHWSAKCEASQARGAVRLLFLSVARGSSAALQSLPGACLPRPHQNRVYKIPRHGRGFRCPPVGDWDGGVLVVVLGSL</sequence>
<evidence type="ECO:0000256" key="1">
    <source>
        <dbReference type="SAM" id="SignalP"/>
    </source>
</evidence>
<proteinExistence type="predicted"/>
<accession>A0AAN9A8W4</accession>
<name>A0AAN9A8W4_HALRR</name>
<keyword evidence="3" id="KW-1185">Reference proteome</keyword>
<feature type="chain" id="PRO_5042933459" description="Secreted protein" evidence="1">
    <location>
        <begin position="30"/>
        <end position="77"/>
    </location>
</feature>
<evidence type="ECO:0000313" key="2">
    <source>
        <dbReference type="EMBL" id="KAK7078908.1"/>
    </source>
</evidence>
<evidence type="ECO:0000313" key="3">
    <source>
        <dbReference type="Proteomes" id="UP001381693"/>
    </source>
</evidence>